<evidence type="ECO:0000256" key="3">
    <source>
        <dbReference type="ARBA" id="ARBA00022692"/>
    </source>
</evidence>
<keyword evidence="4 6" id="KW-1133">Transmembrane helix</keyword>
<dbReference type="AlphaFoldDB" id="A0A455SKY5"/>
<evidence type="ECO:0000256" key="4">
    <source>
        <dbReference type="ARBA" id="ARBA00022989"/>
    </source>
</evidence>
<proteinExistence type="predicted"/>
<dbReference type="PANTHER" id="PTHR23513">
    <property type="entry name" value="INTEGRAL MEMBRANE EFFLUX PROTEIN-RELATED"/>
    <property type="match status" value="1"/>
</dbReference>
<dbReference type="InterPro" id="IPR011701">
    <property type="entry name" value="MFS"/>
</dbReference>
<dbReference type="PANTHER" id="PTHR23513:SF6">
    <property type="entry name" value="MAJOR FACILITATOR SUPERFAMILY ASSOCIATED DOMAIN-CONTAINING PROTEIN"/>
    <property type="match status" value="1"/>
</dbReference>
<dbReference type="SUPFAM" id="SSF103473">
    <property type="entry name" value="MFS general substrate transporter"/>
    <property type="match status" value="1"/>
</dbReference>
<keyword evidence="5 6" id="KW-0472">Membrane</keyword>
<dbReference type="GO" id="GO:0022857">
    <property type="term" value="F:transmembrane transporter activity"/>
    <property type="evidence" value="ECO:0007669"/>
    <property type="project" value="InterPro"/>
</dbReference>
<protein>
    <recommendedName>
        <fullName evidence="8">Major facilitator superfamily (MFS) profile domain-containing protein</fullName>
    </recommendedName>
</protein>
<accession>A0A455SKY5</accession>
<dbReference type="Pfam" id="PF07690">
    <property type="entry name" value="MFS_1"/>
    <property type="match status" value="1"/>
</dbReference>
<evidence type="ECO:0000256" key="5">
    <source>
        <dbReference type="ARBA" id="ARBA00023136"/>
    </source>
</evidence>
<organism evidence="7">
    <name type="scientific">Thermosporothrix sp. COM3</name>
    <dbReference type="NCBI Taxonomy" id="2490863"/>
    <lineage>
        <taxon>Bacteria</taxon>
        <taxon>Bacillati</taxon>
        <taxon>Chloroflexota</taxon>
        <taxon>Ktedonobacteria</taxon>
        <taxon>Ktedonobacterales</taxon>
        <taxon>Thermosporotrichaceae</taxon>
        <taxon>Thermosporothrix</taxon>
    </lineage>
</organism>
<dbReference type="InterPro" id="IPR036259">
    <property type="entry name" value="MFS_trans_sf"/>
</dbReference>
<comment type="subcellular location">
    <subcellularLocation>
        <location evidence="1">Cell membrane</location>
        <topology evidence="1">Multi-pass membrane protein</topology>
    </subcellularLocation>
</comment>
<feature type="transmembrane region" description="Helical" evidence="6">
    <location>
        <begin position="40"/>
        <end position="67"/>
    </location>
</feature>
<name>A0A455SKY5_9CHLR</name>
<evidence type="ECO:0008006" key="8">
    <source>
        <dbReference type="Google" id="ProtNLM"/>
    </source>
</evidence>
<dbReference type="EMBL" id="AP019376">
    <property type="protein sequence ID" value="BBH89047.1"/>
    <property type="molecule type" value="Genomic_DNA"/>
</dbReference>
<sequence>MLLLIRVPVSERVPVERGQKLAEELLQGVRLIREDRALTGLIIVLMLVRLGSGAWNVLLLPFVLQVLHGDTLVVGWIMNALGIGALIGSLFMPKVSGWLKPGSWMAAATLCLAFCTVLICCFPFLPLVVGLMTIQGLFNPVHGIISSTLIQQRVRGEQQGRVFAAGNVASVAVYVLSLVGGSWCGDRFGIVPALLLSVLVLISATLLAPYFLCGVSLHTAEEVRHVAEEKACGVE</sequence>
<evidence type="ECO:0000256" key="2">
    <source>
        <dbReference type="ARBA" id="ARBA00022475"/>
    </source>
</evidence>
<feature type="transmembrane region" description="Helical" evidence="6">
    <location>
        <begin position="189"/>
        <end position="212"/>
    </location>
</feature>
<keyword evidence="2" id="KW-1003">Cell membrane</keyword>
<gene>
    <name evidence="7" type="ORF">KTC_37980</name>
</gene>
<reference evidence="7" key="1">
    <citation type="submission" date="2018-12" db="EMBL/GenBank/DDBJ databases">
        <title>Novel natural products biosynthetic potential of the class Ktedonobacteria.</title>
        <authorList>
            <person name="Zheng Y."/>
            <person name="Saitou A."/>
            <person name="Wang C.M."/>
            <person name="Toyoda A."/>
            <person name="Minakuchi Y."/>
            <person name="Sekiguchi Y."/>
            <person name="Ueda K."/>
            <person name="Takano H."/>
            <person name="Sakai Y."/>
            <person name="Yokota A."/>
            <person name="Yabe S."/>
        </authorList>
    </citation>
    <scope>NUCLEOTIDE SEQUENCE</scope>
    <source>
        <strain evidence="7">COM3</strain>
    </source>
</reference>
<evidence type="ECO:0000313" key="7">
    <source>
        <dbReference type="EMBL" id="BBH89047.1"/>
    </source>
</evidence>
<evidence type="ECO:0000256" key="1">
    <source>
        <dbReference type="ARBA" id="ARBA00004651"/>
    </source>
</evidence>
<dbReference type="GO" id="GO:0005886">
    <property type="term" value="C:plasma membrane"/>
    <property type="evidence" value="ECO:0007669"/>
    <property type="project" value="UniProtKB-SubCell"/>
</dbReference>
<keyword evidence="3 6" id="KW-0812">Transmembrane</keyword>
<feature type="transmembrane region" description="Helical" evidence="6">
    <location>
        <begin position="73"/>
        <end position="92"/>
    </location>
</feature>
<feature type="transmembrane region" description="Helical" evidence="6">
    <location>
        <begin position="104"/>
        <end position="125"/>
    </location>
</feature>
<dbReference type="Gene3D" id="1.20.1250.20">
    <property type="entry name" value="MFS general substrate transporter like domains"/>
    <property type="match status" value="1"/>
</dbReference>
<evidence type="ECO:0000256" key="6">
    <source>
        <dbReference type="SAM" id="Phobius"/>
    </source>
</evidence>
<feature type="transmembrane region" description="Helical" evidence="6">
    <location>
        <begin position="162"/>
        <end position="183"/>
    </location>
</feature>